<feature type="compositionally biased region" description="Low complexity" evidence="10">
    <location>
        <begin position="1"/>
        <end position="17"/>
    </location>
</feature>
<feature type="compositionally biased region" description="Low complexity" evidence="10">
    <location>
        <begin position="783"/>
        <end position="800"/>
    </location>
</feature>
<evidence type="ECO:0000256" key="6">
    <source>
        <dbReference type="ARBA" id="ARBA00022949"/>
    </source>
</evidence>
<name>A0ABQ7JUJ3_9FUNG</name>
<protein>
    <recommendedName>
        <fullName evidence="13">Afadin and alpha-actinin-binding-domain-containing protein</fullName>
    </recommendedName>
</protein>
<accession>A0ABQ7JUJ3</accession>
<feature type="region of interest" description="Disordered" evidence="10">
    <location>
        <begin position="608"/>
        <end position="632"/>
    </location>
</feature>
<feature type="coiled-coil region" evidence="9">
    <location>
        <begin position="369"/>
        <end position="485"/>
    </location>
</feature>
<feature type="compositionally biased region" description="Low complexity" evidence="10">
    <location>
        <begin position="852"/>
        <end position="863"/>
    </location>
</feature>
<keyword evidence="12" id="KW-1185">Reference proteome</keyword>
<dbReference type="Proteomes" id="UP001194696">
    <property type="component" value="Unassembled WGS sequence"/>
</dbReference>
<dbReference type="InterPro" id="IPR021622">
    <property type="entry name" value="Afadin/alpha-actinin-bd"/>
</dbReference>
<evidence type="ECO:0000256" key="9">
    <source>
        <dbReference type="SAM" id="Coils"/>
    </source>
</evidence>
<keyword evidence="6" id="KW-0965">Cell junction</keyword>
<feature type="region of interest" description="Disordered" evidence="10">
    <location>
        <begin position="750"/>
        <end position="805"/>
    </location>
</feature>
<organism evidence="11 12">
    <name type="scientific">Linnemannia gamsii</name>
    <dbReference type="NCBI Taxonomy" id="64522"/>
    <lineage>
        <taxon>Eukaryota</taxon>
        <taxon>Fungi</taxon>
        <taxon>Fungi incertae sedis</taxon>
        <taxon>Mucoromycota</taxon>
        <taxon>Mortierellomycotina</taxon>
        <taxon>Mortierellomycetes</taxon>
        <taxon>Mortierellales</taxon>
        <taxon>Mortierellaceae</taxon>
        <taxon>Linnemannia</taxon>
    </lineage>
</organism>
<keyword evidence="4" id="KW-0963">Cytoplasm</keyword>
<dbReference type="EMBL" id="JAAAIM010000765">
    <property type="protein sequence ID" value="KAG0284502.1"/>
    <property type="molecule type" value="Genomic_DNA"/>
</dbReference>
<keyword evidence="5" id="KW-0130">Cell adhesion</keyword>
<dbReference type="PANTHER" id="PTHR46507">
    <property type="entry name" value="AFADIN- AND ALPHA-ACTININ-BINDING PROTEIN"/>
    <property type="match status" value="1"/>
</dbReference>
<evidence type="ECO:0000256" key="2">
    <source>
        <dbReference type="ARBA" id="ARBA00004300"/>
    </source>
</evidence>
<gene>
    <name evidence="11" type="ORF">BGZ96_011130</name>
</gene>
<evidence type="ECO:0000256" key="10">
    <source>
        <dbReference type="SAM" id="MobiDB-lite"/>
    </source>
</evidence>
<evidence type="ECO:0000256" key="3">
    <source>
        <dbReference type="ARBA" id="ARBA00009291"/>
    </source>
</evidence>
<evidence type="ECO:0000256" key="7">
    <source>
        <dbReference type="ARBA" id="ARBA00023054"/>
    </source>
</evidence>
<keyword evidence="8" id="KW-0206">Cytoskeleton</keyword>
<comment type="similarity">
    <text evidence="3">Belongs to the ADIP family.</text>
</comment>
<evidence type="ECO:0008006" key="13">
    <source>
        <dbReference type="Google" id="ProtNLM"/>
    </source>
</evidence>
<evidence type="ECO:0000256" key="5">
    <source>
        <dbReference type="ARBA" id="ARBA00022889"/>
    </source>
</evidence>
<dbReference type="Pfam" id="PF11559">
    <property type="entry name" value="ADIP"/>
    <property type="match status" value="1"/>
</dbReference>
<feature type="compositionally biased region" description="Low complexity" evidence="10">
    <location>
        <begin position="752"/>
        <end position="772"/>
    </location>
</feature>
<feature type="region of interest" description="Disordered" evidence="10">
    <location>
        <begin position="1"/>
        <end position="56"/>
    </location>
</feature>
<feature type="region of interest" description="Disordered" evidence="10">
    <location>
        <begin position="829"/>
        <end position="863"/>
    </location>
</feature>
<evidence type="ECO:0000313" key="12">
    <source>
        <dbReference type="Proteomes" id="UP001194696"/>
    </source>
</evidence>
<sequence length="863" mass="95411">MNSSNKNNKTINNNTTNNHRRKSSTVVIDTSATHHHHHDTTNGWSDDSDQSQDESYYVPSVPFNQRLAALDPSLYQGTGDDFCTEENFDQTSAYINHQLNIHGFSSNLQFIDADKHAASRIVTALYKILQQHLKDTEYKEEMDLNWRRLSQDYDTTLHNLTVTRTQLEKAERETDILSARVSALEDEVRVETEKHRHTREELKSSKANLQYSKTQFAHESRKKEQEINVLKEKLQKSISRGQSFNSSSSTIAGGITILNPVPRAMYGKNHTNEAELLLKEVIEQQQAKETEIVEENEQLRRTLYTVQVELEGLLKKHSNLKNSANNAYGLPFEMVKERIETEIRDTLTLVSDQWNHRPSLEPVISPSEIVVRDQRIEDLQKEIEKLQLELEDSTLLVQGAQKMIDNLSSGNFLAGLQDLKLNVEGSDMTLQEIDEAEAKIREQREDLAKERKKFTQSCLALGREREELQQEKADFEESKRTFRLDKVVDFLSFSPIKETTRIRDVSPSPPAPARGRASAPSPTPAIGANARKRVATSPLPFFSTFNDGRSVRAKTKTTVIEVPDDDDDEYEHSVPEQGRVQEQWRHNQDAVAVSDEDELLEEEEEQLVRTNNSAHRQVRKDSLPTFGVPGMPRSTFGSTVAAAIRPGRPESHTTTTSVVATADRSTLKPTTTLGSSTPGRSGPSSTFTTSTPTPFVISFNDPSLSMPTTRPQTPATPATFSSTSSTLAAAAKSQPFNFTATLPLNTTFKNLSSRPTAATTPTSGPTGVPTISFNPRLNNNSRPSTLTPSSSSVLSAATTVQAPPPISSLNASVRMPSALSKAAAHLASRKAGITPTAAQSTSSGAGVGGGSFSSSIFSRRPKA</sequence>
<evidence type="ECO:0000313" key="11">
    <source>
        <dbReference type="EMBL" id="KAG0284502.1"/>
    </source>
</evidence>
<evidence type="ECO:0000256" key="4">
    <source>
        <dbReference type="ARBA" id="ARBA00022490"/>
    </source>
</evidence>
<dbReference type="InterPro" id="IPR052300">
    <property type="entry name" value="Adhesion_Centrosome_assoc"/>
</dbReference>
<evidence type="ECO:0000256" key="1">
    <source>
        <dbReference type="ARBA" id="ARBA00004282"/>
    </source>
</evidence>
<keyword evidence="7 9" id="KW-0175">Coiled coil</keyword>
<comment type="caution">
    <text evidence="11">The sequence shown here is derived from an EMBL/GenBank/DDBJ whole genome shotgun (WGS) entry which is preliminary data.</text>
</comment>
<feature type="region of interest" description="Disordered" evidence="10">
    <location>
        <begin position="663"/>
        <end position="692"/>
    </location>
</feature>
<evidence type="ECO:0000256" key="8">
    <source>
        <dbReference type="ARBA" id="ARBA00023212"/>
    </source>
</evidence>
<proteinExistence type="inferred from homology"/>
<comment type="subcellular location">
    <subcellularLocation>
        <location evidence="1">Cell junction</location>
    </subcellularLocation>
    <subcellularLocation>
        <location evidence="2">Cytoplasm</location>
        <location evidence="2">Cytoskeleton</location>
        <location evidence="2">Microtubule organizing center</location>
        <location evidence="2">Centrosome</location>
    </subcellularLocation>
</comment>
<dbReference type="PANTHER" id="PTHR46507:SF4">
    <property type="entry name" value="SSX FAMILY MEMBER 2 INTERACTING PROTEIN"/>
    <property type="match status" value="1"/>
</dbReference>
<feature type="region of interest" description="Disordered" evidence="10">
    <location>
        <begin position="501"/>
        <end position="530"/>
    </location>
</feature>
<feature type="compositionally biased region" description="Polar residues" evidence="10">
    <location>
        <begin position="773"/>
        <end position="782"/>
    </location>
</feature>
<reference evidence="11 12" key="1">
    <citation type="journal article" date="2020" name="Fungal Divers.">
        <title>Resolving the Mortierellaceae phylogeny through synthesis of multi-gene phylogenetics and phylogenomics.</title>
        <authorList>
            <person name="Vandepol N."/>
            <person name="Liber J."/>
            <person name="Desiro A."/>
            <person name="Na H."/>
            <person name="Kennedy M."/>
            <person name="Barry K."/>
            <person name="Grigoriev I.V."/>
            <person name="Miller A.N."/>
            <person name="O'Donnell K."/>
            <person name="Stajich J.E."/>
            <person name="Bonito G."/>
        </authorList>
    </citation>
    <scope>NUCLEOTIDE SEQUENCE [LARGE SCALE GENOMIC DNA]</scope>
    <source>
        <strain evidence="11 12">AD045</strain>
    </source>
</reference>